<dbReference type="PANTHER" id="PTHR11886:SF88">
    <property type="entry name" value="DYNEIN LIGHT CHAIN"/>
    <property type="match status" value="1"/>
</dbReference>
<dbReference type="Pfam" id="PF01221">
    <property type="entry name" value="Dynein_light"/>
    <property type="match status" value="1"/>
</dbReference>
<proteinExistence type="inferred from homology"/>
<gene>
    <name evidence="11" type="ORF">NLS_LOCUS2414</name>
</gene>
<keyword evidence="9" id="KW-0539">Nucleus</keyword>
<evidence type="ECO:0000256" key="9">
    <source>
        <dbReference type="ARBA" id="ARBA00023242"/>
    </source>
</evidence>
<evidence type="ECO:0000256" key="2">
    <source>
        <dbReference type="ARBA" id="ARBA00004245"/>
    </source>
</evidence>
<dbReference type="GO" id="GO:0015031">
    <property type="term" value="P:protein transport"/>
    <property type="evidence" value="ECO:0007669"/>
    <property type="project" value="UniProtKB-KW"/>
</dbReference>
<evidence type="ECO:0000256" key="3">
    <source>
        <dbReference type="ARBA" id="ARBA00022448"/>
    </source>
</evidence>
<dbReference type="FunFam" id="3.30.740.10:FF:000005">
    <property type="entry name" value="Dynein light chain"/>
    <property type="match status" value="1"/>
</dbReference>
<dbReference type="GO" id="GO:0005874">
    <property type="term" value="C:microtubule"/>
    <property type="evidence" value="ECO:0007669"/>
    <property type="project" value="UniProtKB-KW"/>
</dbReference>
<dbReference type="GO" id="GO:0051028">
    <property type="term" value="P:mRNA transport"/>
    <property type="evidence" value="ECO:0007669"/>
    <property type="project" value="UniProtKB-KW"/>
</dbReference>
<keyword evidence="4 10" id="KW-0963">Cytoplasm</keyword>
<dbReference type="OrthoDB" id="6506078at2759"/>
<dbReference type="PANTHER" id="PTHR11886">
    <property type="entry name" value="DYNEIN LIGHT CHAIN"/>
    <property type="match status" value="1"/>
</dbReference>
<dbReference type="SUPFAM" id="SSF54648">
    <property type="entry name" value="DLC"/>
    <property type="match status" value="1"/>
</dbReference>
<dbReference type="InterPro" id="IPR001372">
    <property type="entry name" value="Dynein_light_chain_typ-1/2"/>
</dbReference>
<keyword evidence="8 10" id="KW-0206">Cytoskeleton</keyword>
<dbReference type="Gene3D" id="3.30.740.10">
    <property type="entry name" value="Protein Inhibitor Of Neuronal Nitric Oxide Synthase"/>
    <property type="match status" value="1"/>
</dbReference>
<dbReference type="Proteomes" id="UP000277928">
    <property type="component" value="Unassembled WGS sequence"/>
</dbReference>
<dbReference type="EMBL" id="UYRX01000110">
    <property type="protein sequence ID" value="VDK74284.1"/>
    <property type="molecule type" value="Genomic_DNA"/>
</dbReference>
<dbReference type="InterPro" id="IPR037177">
    <property type="entry name" value="DLC_sf"/>
</dbReference>
<dbReference type="GO" id="GO:0005868">
    <property type="term" value="C:cytoplasmic dynein complex"/>
    <property type="evidence" value="ECO:0007669"/>
    <property type="project" value="TreeGrafter"/>
</dbReference>
<keyword evidence="3" id="KW-0813">Transport</keyword>
<keyword evidence="10" id="KW-0505">Motor protein</keyword>
<evidence type="ECO:0000256" key="8">
    <source>
        <dbReference type="ARBA" id="ARBA00023212"/>
    </source>
</evidence>
<keyword evidence="6" id="KW-0509">mRNA transport</keyword>
<dbReference type="AlphaFoldDB" id="A0A3P6U7S7"/>
<sequence length="112" mass="13101">MFNKQKFNLIRRQSRKWQNVISAKVFRLPEITIRSTNLDEKLQEAAKEVAKRALNYCSMEHEVASAIKKNFDEMTGSCWHCMVGRNFGSHVECTLYVHLNYSKIAIVLYKTD</sequence>
<evidence type="ECO:0000256" key="6">
    <source>
        <dbReference type="ARBA" id="ARBA00022816"/>
    </source>
</evidence>
<keyword evidence="5 10" id="KW-0493">Microtubule</keyword>
<evidence type="ECO:0000256" key="5">
    <source>
        <dbReference type="ARBA" id="ARBA00022701"/>
    </source>
</evidence>
<evidence type="ECO:0000256" key="4">
    <source>
        <dbReference type="ARBA" id="ARBA00022490"/>
    </source>
</evidence>
<name>A0A3P6U7S7_LITSI</name>
<comment type="similarity">
    <text evidence="10">Belongs to the dynein light chain family.</text>
</comment>
<organism evidence="11 12">
    <name type="scientific">Litomosoides sigmodontis</name>
    <name type="common">Filarial nematode worm</name>
    <dbReference type="NCBI Taxonomy" id="42156"/>
    <lineage>
        <taxon>Eukaryota</taxon>
        <taxon>Metazoa</taxon>
        <taxon>Ecdysozoa</taxon>
        <taxon>Nematoda</taxon>
        <taxon>Chromadorea</taxon>
        <taxon>Rhabditida</taxon>
        <taxon>Spirurina</taxon>
        <taxon>Spiruromorpha</taxon>
        <taxon>Filarioidea</taxon>
        <taxon>Onchocercidae</taxon>
        <taxon>Litomosoides</taxon>
    </lineage>
</organism>
<dbReference type="SMART" id="SM01375">
    <property type="entry name" value="Dynein_light"/>
    <property type="match status" value="1"/>
</dbReference>
<evidence type="ECO:0000313" key="12">
    <source>
        <dbReference type="Proteomes" id="UP000277928"/>
    </source>
</evidence>
<evidence type="ECO:0000313" key="11">
    <source>
        <dbReference type="EMBL" id="VDK74284.1"/>
    </source>
</evidence>
<keyword evidence="7" id="KW-0653">Protein transport</keyword>
<dbReference type="GO" id="GO:0045505">
    <property type="term" value="F:dynein intermediate chain binding"/>
    <property type="evidence" value="ECO:0007669"/>
    <property type="project" value="TreeGrafter"/>
</dbReference>
<dbReference type="STRING" id="42156.A0A3P6U7S7"/>
<keyword evidence="12" id="KW-1185">Reference proteome</keyword>
<evidence type="ECO:0000256" key="10">
    <source>
        <dbReference type="RuleBase" id="RU365010"/>
    </source>
</evidence>
<reference evidence="11 12" key="1">
    <citation type="submission" date="2018-08" db="EMBL/GenBank/DDBJ databases">
        <authorList>
            <person name="Laetsch R D."/>
            <person name="Stevens L."/>
            <person name="Kumar S."/>
            <person name="Blaxter L. M."/>
        </authorList>
    </citation>
    <scope>NUCLEOTIDE SEQUENCE [LARGE SCALE GENOMIC DNA]</scope>
</reference>
<dbReference type="GO" id="GO:0005634">
    <property type="term" value="C:nucleus"/>
    <property type="evidence" value="ECO:0007669"/>
    <property type="project" value="UniProtKB-SubCell"/>
</dbReference>
<comment type="subcellular location">
    <subcellularLocation>
        <location evidence="2 10">Cytoplasm</location>
        <location evidence="2 10">Cytoskeleton</location>
    </subcellularLocation>
    <subcellularLocation>
        <location evidence="1">Nucleus</location>
    </subcellularLocation>
</comment>
<dbReference type="OMA" id="HVECTLY"/>
<evidence type="ECO:0000256" key="1">
    <source>
        <dbReference type="ARBA" id="ARBA00004123"/>
    </source>
</evidence>
<evidence type="ECO:0000256" key="7">
    <source>
        <dbReference type="ARBA" id="ARBA00022927"/>
    </source>
</evidence>
<keyword evidence="10" id="KW-0243">Dynein</keyword>
<protein>
    <recommendedName>
        <fullName evidence="10">Dynein light chain</fullName>
    </recommendedName>
</protein>
<dbReference type="GO" id="GO:0007017">
    <property type="term" value="P:microtubule-based process"/>
    <property type="evidence" value="ECO:0007669"/>
    <property type="project" value="InterPro"/>
</dbReference>
<accession>A0A3P6U7S7</accession>